<dbReference type="InterPro" id="IPR052944">
    <property type="entry name" value="Sporulation_related"/>
</dbReference>
<evidence type="ECO:0000313" key="4">
    <source>
        <dbReference type="Proteomes" id="UP001597475"/>
    </source>
</evidence>
<keyword evidence="1" id="KW-0732">Signal</keyword>
<dbReference type="PANTHER" id="PTHR37507:SF2">
    <property type="entry name" value="SPORULATION PROTEIN YDCC"/>
    <property type="match status" value="1"/>
</dbReference>
<protein>
    <submittedName>
        <fullName evidence="3">Outer membrane lipoprotein carrier protein LolA</fullName>
    </submittedName>
</protein>
<keyword evidence="3" id="KW-0449">Lipoprotein</keyword>
<reference evidence="4" key="1">
    <citation type="journal article" date="2019" name="Int. J. Syst. Evol. Microbiol.">
        <title>The Global Catalogue of Microorganisms (GCM) 10K type strain sequencing project: providing services to taxonomists for standard genome sequencing and annotation.</title>
        <authorList>
            <consortium name="The Broad Institute Genomics Platform"/>
            <consortium name="The Broad Institute Genome Sequencing Center for Infectious Disease"/>
            <person name="Wu L."/>
            <person name="Ma J."/>
        </authorList>
    </citation>
    <scope>NUCLEOTIDE SEQUENCE [LARGE SCALE GENOMIC DNA]</scope>
    <source>
        <strain evidence="4">KCTC 33842</strain>
    </source>
</reference>
<dbReference type="RefSeq" id="WP_386843996.1">
    <property type="nucleotide sequence ID" value="NZ_JBHUMK010000022.1"/>
</dbReference>
<organism evidence="3 4">
    <name type="scientific">Deinococcus taklimakanensis</name>
    <dbReference type="NCBI Taxonomy" id="536443"/>
    <lineage>
        <taxon>Bacteria</taxon>
        <taxon>Thermotogati</taxon>
        <taxon>Deinococcota</taxon>
        <taxon>Deinococci</taxon>
        <taxon>Deinococcales</taxon>
        <taxon>Deinococcaceae</taxon>
        <taxon>Deinococcus</taxon>
    </lineage>
</organism>
<keyword evidence="4" id="KW-1185">Reference proteome</keyword>
<name>A0ABW5P3L0_9DEIO</name>
<feature type="chain" id="PRO_5045615938" evidence="1">
    <location>
        <begin position="20"/>
        <end position="219"/>
    </location>
</feature>
<dbReference type="PANTHER" id="PTHR37507">
    <property type="entry name" value="SPORULATION PROTEIN YDCC"/>
    <property type="match status" value="1"/>
</dbReference>
<gene>
    <name evidence="3" type="ORF">ACFSR9_05940</name>
</gene>
<dbReference type="Proteomes" id="UP001597475">
    <property type="component" value="Unassembled WGS sequence"/>
</dbReference>
<sequence>MKRLLTLTLLTVLAGGASAQTAQEIINKVDATQKAARDLSFRLTGTATFDATSQKIDLTVRTLPAQNLARLQFAAPDALADNVVVADRNEIRQYVFLTNQITVTPAKKAAANAGFGELDFTQFSNAAALLKDYNVKLVGTTGTAGKRLYQLEATPRNASTTDRARVWITEAGWRPTRMQLVSAAGKTLADLSLSNYKVNSGLSASALRALPKDAQIIKQ</sequence>
<dbReference type="Gene3D" id="2.50.20.10">
    <property type="entry name" value="Lipoprotein localisation LolA/LolB/LppX"/>
    <property type="match status" value="1"/>
</dbReference>
<comment type="caution">
    <text evidence="3">The sequence shown here is derived from an EMBL/GenBank/DDBJ whole genome shotgun (WGS) entry which is preliminary data.</text>
</comment>
<evidence type="ECO:0000259" key="2">
    <source>
        <dbReference type="Pfam" id="PF17131"/>
    </source>
</evidence>
<evidence type="ECO:0000256" key="1">
    <source>
        <dbReference type="SAM" id="SignalP"/>
    </source>
</evidence>
<proteinExistence type="predicted"/>
<dbReference type="CDD" id="cd16324">
    <property type="entry name" value="LolA_fold-like"/>
    <property type="match status" value="1"/>
</dbReference>
<dbReference type="Pfam" id="PF17131">
    <property type="entry name" value="LolA_like"/>
    <property type="match status" value="1"/>
</dbReference>
<dbReference type="InterPro" id="IPR033399">
    <property type="entry name" value="TP_0789-like"/>
</dbReference>
<feature type="domain" description="Uncharacterized protein TP-0789" evidence="2">
    <location>
        <begin position="92"/>
        <end position="200"/>
    </location>
</feature>
<accession>A0ABW5P3L0</accession>
<dbReference type="InterPro" id="IPR029046">
    <property type="entry name" value="LolA/LolB/LppX"/>
</dbReference>
<dbReference type="EMBL" id="JBHUMK010000022">
    <property type="protein sequence ID" value="MFD2608983.1"/>
    <property type="molecule type" value="Genomic_DNA"/>
</dbReference>
<dbReference type="SUPFAM" id="SSF89392">
    <property type="entry name" value="Prokaryotic lipoproteins and lipoprotein localization factors"/>
    <property type="match status" value="1"/>
</dbReference>
<evidence type="ECO:0000313" key="3">
    <source>
        <dbReference type="EMBL" id="MFD2608983.1"/>
    </source>
</evidence>
<feature type="signal peptide" evidence="1">
    <location>
        <begin position="1"/>
        <end position="19"/>
    </location>
</feature>